<protein>
    <submittedName>
        <fullName evidence="2">Uncharacterized protein</fullName>
    </submittedName>
</protein>
<sequence length="183" mass="19020">MYLTSPRALTAVSLPSNGPVSSSATAVSQPLSVSSLSEIHTSGTITITIQTVASRNPGQSLSQTTPAVIVGNTSSASILSSASPSGIQSSCNHAWDADFDPSRCGPLHPSPPDADSETTSPHRLYRFHANRSISQDAANPAPIIFRSPFTTIDDQRPVSRDPSDVPEEQAPGSTGPVTRASGR</sequence>
<reference evidence="2" key="1">
    <citation type="submission" date="2023-03" db="EMBL/GenBank/DDBJ databases">
        <title>Massive genome expansion in bonnet fungi (Mycena s.s.) driven by repeated elements and novel gene families across ecological guilds.</title>
        <authorList>
            <consortium name="Lawrence Berkeley National Laboratory"/>
            <person name="Harder C.B."/>
            <person name="Miyauchi S."/>
            <person name="Viragh M."/>
            <person name="Kuo A."/>
            <person name="Thoen E."/>
            <person name="Andreopoulos B."/>
            <person name="Lu D."/>
            <person name="Skrede I."/>
            <person name="Drula E."/>
            <person name="Henrissat B."/>
            <person name="Morin E."/>
            <person name="Kohler A."/>
            <person name="Barry K."/>
            <person name="LaButti K."/>
            <person name="Morin E."/>
            <person name="Salamov A."/>
            <person name="Lipzen A."/>
            <person name="Mereny Z."/>
            <person name="Hegedus B."/>
            <person name="Baldrian P."/>
            <person name="Stursova M."/>
            <person name="Weitz H."/>
            <person name="Taylor A."/>
            <person name="Grigoriev I.V."/>
            <person name="Nagy L.G."/>
            <person name="Martin F."/>
            <person name="Kauserud H."/>
        </authorList>
    </citation>
    <scope>NUCLEOTIDE SEQUENCE</scope>
    <source>
        <strain evidence="2">CBHHK188m</strain>
    </source>
</reference>
<evidence type="ECO:0000313" key="3">
    <source>
        <dbReference type="Proteomes" id="UP001215280"/>
    </source>
</evidence>
<dbReference type="Proteomes" id="UP001215280">
    <property type="component" value="Unassembled WGS sequence"/>
</dbReference>
<comment type="caution">
    <text evidence="2">The sequence shown here is derived from an EMBL/GenBank/DDBJ whole genome shotgun (WGS) entry which is preliminary data.</text>
</comment>
<accession>A0AAD7IIL4</accession>
<evidence type="ECO:0000256" key="1">
    <source>
        <dbReference type="SAM" id="MobiDB-lite"/>
    </source>
</evidence>
<proteinExistence type="predicted"/>
<evidence type="ECO:0000313" key="2">
    <source>
        <dbReference type="EMBL" id="KAJ7744011.1"/>
    </source>
</evidence>
<feature type="region of interest" description="Disordered" evidence="1">
    <location>
        <begin position="131"/>
        <end position="183"/>
    </location>
</feature>
<keyword evidence="3" id="KW-1185">Reference proteome</keyword>
<gene>
    <name evidence="2" type="ORF">DFH07DRAFT_28329</name>
</gene>
<feature type="compositionally biased region" description="Basic and acidic residues" evidence="1">
    <location>
        <begin position="153"/>
        <end position="163"/>
    </location>
</feature>
<name>A0AAD7IIL4_9AGAR</name>
<organism evidence="2 3">
    <name type="scientific">Mycena maculata</name>
    <dbReference type="NCBI Taxonomy" id="230809"/>
    <lineage>
        <taxon>Eukaryota</taxon>
        <taxon>Fungi</taxon>
        <taxon>Dikarya</taxon>
        <taxon>Basidiomycota</taxon>
        <taxon>Agaricomycotina</taxon>
        <taxon>Agaricomycetes</taxon>
        <taxon>Agaricomycetidae</taxon>
        <taxon>Agaricales</taxon>
        <taxon>Marasmiineae</taxon>
        <taxon>Mycenaceae</taxon>
        <taxon>Mycena</taxon>
    </lineage>
</organism>
<dbReference type="AlphaFoldDB" id="A0AAD7IIL4"/>
<dbReference type="EMBL" id="JARJLG010000109">
    <property type="protein sequence ID" value="KAJ7744011.1"/>
    <property type="molecule type" value="Genomic_DNA"/>
</dbReference>